<reference evidence="10 11" key="1">
    <citation type="journal article" date="2020" name="Nat. Food">
        <title>A phased Vanilla planifolia genome enables genetic improvement of flavour and production.</title>
        <authorList>
            <person name="Hasing T."/>
            <person name="Tang H."/>
            <person name="Brym M."/>
            <person name="Khazi F."/>
            <person name="Huang T."/>
            <person name="Chambers A.H."/>
        </authorList>
    </citation>
    <scope>NUCLEOTIDE SEQUENCE [LARGE SCALE GENOMIC DNA]</scope>
    <source>
        <tissue evidence="10">Leaf</tissue>
    </source>
</reference>
<dbReference type="EMBL" id="JADCNL010000009">
    <property type="protein sequence ID" value="KAG0466278.1"/>
    <property type="molecule type" value="Genomic_DNA"/>
</dbReference>
<evidence type="ECO:0000256" key="8">
    <source>
        <dbReference type="SAM" id="MobiDB-lite"/>
    </source>
</evidence>
<dbReference type="Gene3D" id="1.10.3080.10">
    <property type="entry name" value="Clc chloride channel"/>
    <property type="match status" value="1"/>
</dbReference>
<dbReference type="SUPFAM" id="SSF81340">
    <property type="entry name" value="Clc chloride channel"/>
    <property type="match status" value="1"/>
</dbReference>
<dbReference type="GO" id="GO:0009507">
    <property type="term" value="C:chloroplast"/>
    <property type="evidence" value="ECO:0007669"/>
    <property type="project" value="TreeGrafter"/>
</dbReference>
<evidence type="ECO:0000256" key="6">
    <source>
        <dbReference type="PROSITE-ProRule" id="PRU00703"/>
    </source>
</evidence>
<evidence type="ECO:0000256" key="1">
    <source>
        <dbReference type="ARBA" id="ARBA00004141"/>
    </source>
</evidence>
<feature type="transmembrane region" description="Helical" evidence="7">
    <location>
        <begin position="220"/>
        <end position="246"/>
    </location>
</feature>
<evidence type="ECO:0000313" key="11">
    <source>
        <dbReference type="Proteomes" id="UP000636800"/>
    </source>
</evidence>
<feature type="transmembrane region" description="Helical" evidence="7">
    <location>
        <begin position="479"/>
        <end position="498"/>
    </location>
</feature>
<evidence type="ECO:0000256" key="7">
    <source>
        <dbReference type="RuleBase" id="RU361221"/>
    </source>
</evidence>
<dbReference type="SUPFAM" id="SSF54631">
    <property type="entry name" value="CBS-domain pair"/>
    <property type="match status" value="1"/>
</dbReference>
<keyword evidence="5 7" id="KW-0472">Membrane</keyword>
<dbReference type="CDD" id="cd00400">
    <property type="entry name" value="Voltage_gated_ClC"/>
    <property type="match status" value="1"/>
</dbReference>
<feature type="transmembrane region" description="Helical" evidence="7">
    <location>
        <begin position="409"/>
        <end position="428"/>
    </location>
</feature>
<dbReference type="InterPro" id="IPR014743">
    <property type="entry name" value="Cl-channel_core"/>
</dbReference>
<organism evidence="10 11">
    <name type="scientific">Vanilla planifolia</name>
    <name type="common">Vanilla</name>
    <dbReference type="NCBI Taxonomy" id="51239"/>
    <lineage>
        <taxon>Eukaryota</taxon>
        <taxon>Viridiplantae</taxon>
        <taxon>Streptophyta</taxon>
        <taxon>Embryophyta</taxon>
        <taxon>Tracheophyta</taxon>
        <taxon>Spermatophyta</taxon>
        <taxon>Magnoliopsida</taxon>
        <taxon>Liliopsida</taxon>
        <taxon>Asparagales</taxon>
        <taxon>Orchidaceae</taxon>
        <taxon>Vanilloideae</taxon>
        <taxon>Vanilleae</taxon>
        <taxon>Vanilla</taxon>
    </lineage>
</organism>
<dbReference type="SMART" id="SM00116">
    <property type="entry name" value="CBS"/>
    <property type="match status" value="2"/>
</dbReference>
<feature type="region of interest" description="Disordered" evidence="8">
    <location>
        <begin position="19"/>
        <end position="48"/>
    </location>
</feature>
<keyword evidence="7" id="KW-0406">Ion transport</keyword>
<dbReference type="PROSITE" id="PS51371">
    <property type="entry name" value="CBS"/>
    <property type="match status" value="2"/>
</dbReference>
<evidence type="ECO:0000259" key="9">
    <source>
        <dbReference type="PROSITE" id="PS51371"/>
    </source>
</evidence>
<comment type="similarity">
    <text evidence="2 7">Belongs to the chloride channel (TC 2.A.49) family.</text>
</comment>
<evidence type="ECO:0000256" key="4">
    <source>
        <dbReference type="ARBA" id="ARBA00022989"/>
    </source>
</evidence>
<dbReference type="Pfam" id="PF00654">
    <property type="entry name" value="Voltage_CLC"/>
    <property type="match status" value="1"/>
</dbReference>
<dbReference type="CDD" id="cd04592">
    <property type="entry name" value="CBS_pair_voltage-gated_CLC_euk_bac"/>
    <property type="match status" value="1"/>
</dbReference>
<comment type="caution">
    <text evidence="7">Lacks conserved residue(s) required for the propagation of feature annotation.</text>
</comment>
<feature type="transmembrane region" description="Helical" evidence="7">
    <location>
        <begin position="448"/>
        <end position="472"/>
    </location>
</feature>
<name>A0A835QCC9_VANPL</name>
<dbReference type="InterPro" id="IPR050368">
    <property type="entry name" value="ClC-type_chloride_channel"/>
</dbReference>
<dbReference type="GO" id="GO:0005254">
    <property type="term" value="F:chloride channel activity"/>
    <property type="evidence" value="ECO:0007669"/>
    <property type="project" value="UniProtKB-UniRule"/>
</dbReference>
<dbReference type="InterPro" id="IPR001807">
    <property type="entry name" value="ClC"/>
</dbReference>
<evidence type="ECO:0000313" key="10">
    <source>
        <dbReference type="EMBL" id="KAG0466278.1"/>
    </source>
</evidence>
<dbReference type="Gene3D" id="3.10.580.10">
    <property type="entry name" value="CBS-domain"/>
    <property type="match status" value="1"/>
</dbReference>
<keyword evidence="7" id="KW-0868">Chloride</keyword>
<dbReference type="GO" id="GO:0005794">
    <property type="term" value="C:Golgi apparatus"/>
    <property type="evidence" value="ECO:0007669"/>
    <property type="project" value="TreeGrafter"/>
</dbReference>
<dbReference type="GO" id="GO:0016020">
    <property type="term" value="C:membrane"/>
    <property type="evidence" value="ECO:0007669"/>
    <property type="project" value="UniProtKB-SubCell"/>
</dbReference>
<evidence type="ECO:0000256" key="5">
    <source>
        <dbReference type="ARBA" id="ARBA00023136"/>
    </source>
</evidence>
<dbReference type="InterPro" id="IPR000644">
    <property type="entry name" value="CBS_dom"/>
</dbReference>
<sequence length="731" mass="78530">MTGAEFECEDENALLRSVPLGSASDLEAQSPSTPPSSSSPSSRKKGKGIGDILRHLDRGLSGRRLNRRHSGRGISPCTPDSERLHDELGDGAPPEWALLLIGCLLGVATGICVAAFNRGVHVIHEWAWAGTPNEGASWLRLQRLADTWHRILLIPIKLSRSQKPSIDLLAGIFPTIKAIQAAVTLGTGCSLGPEGPSVDIGKSCANGCSEMMENNRERRIALVAAGAAAGIASGFNAAVAGCFFAIETVLRPLRAENSPPFTTAMIILASVISSTVSNVLLGERPAFTVPTYELKSAAELPLYLILGMLCGVVSVIFTRLVVWFTRLFEYIKERFALPAVVCPALGGLGAGIIALKYPGTLYWGFTNVDEILHTGKSAAAPGIGLLTQLAAAKVVSTALCKGSGLVGGLYAPSLMIGAAIGAVFGGSAAELINSAIPGNSALAQPQAYALVGMAATLASVCSVPLTSVLLLFELTKDYRILLPLMGAVGLAIWIPSVANQSKDCDVTETSTNGRGYYSLSLTEDTNGTVWRDGDDLELSILDTDVLSLGTYEALLDDLKVSEVMSKNFVKVLPTAVLKEVTALMHDKKQNCALVVDNENFLEGILTRGDLQRRGYKTSIENHHIPKDSTACDMDACPISSCFTRGFRYRGGERGILTCFPDTDLTMAKELMEAKGIKQLPVVKRCREARKQGKRRLVGLLKYDSIERRLREEMQHRKSHYQQRKERQENGH</sequence>
<accession>A0A835QCC9</accession>
<feature type="transmembrane region" description="Helical" evidence="7">
    <location>
        <begin position="335"/>
        <end position="355"/>
    </location>
</feature>
<dbReference type="PANTHER" id="PTHR43427">
    <property type="entry name" value="CHLORIDE CHANNEL PROTEIN CLC-E"/>
    <property type="match status" value="1"/>
</dbReference>
<feature type="transmembrane region" description="Helical" evidence="7">
    <location>
        <begin position="261"/>
        <end position="281"/>
    </location>
</feature>
<feature type="domain" description="CBS" evidence="9">
    <location>
        <begin position="651"/>
        <end position="718"/>
    </location>
</feature>
<keyword evidence="3 7" id="KW-0812">Transmembrane</keyword>
<proteinExistence type="inferred from homology"/>
<dbReference type="PANTHER" id="PTHR43427:SF3">
    <property type="entry name" value="CHLORIDE CHANNEL PROTEIN CLC-F"/>
    <property type="match status" value="1"/>
</dbReference>
<dbReference type="AlphaFoldDB" id="A0A835QCC9"/>
<comment type="caution">
    <text evidence="10">The sequence shown here is derived from an EMBL/GenBank/DDBJ whole genome shotgun (WGS) entry which is preliminary data.</text>
</comment>
<keyword evidence="11" id="KW-1185">Reference proteome</keyword>
<evidence type="ECO:0000256" key="2">
    <source>
        <dbReference type="ARBA" id="ARBA00009476"/>
    </source>
</evidence>
<keyword evidence="4 7" id="KW-1133">Transmembrane helix</keyword>
<protein>
    <recommendedName>
        <fullName evidence="7">Chloride channel protein</fullName>
    </recommendedName>
</protein>
<dbReference type="Proteomes" id="UP000636800">
    <property type="component" value="Unassembled WGS sequence"/>
</dbReference>
<gene>
    <name evidence="10" type="ORF">HPP92_017858</name>
</gene>
<feature type="region of interest" description="Disordered" evidence="8">
    <location>
        <begin position="64"/>
        <end position="88"/>
    </location>
</feature>
<dbReference type="InterPro" id="IPR046342">
    <property type="entry name" value="CBS_dom_sf"/>
</dbReference>
<keyword evidence="7" id="KW-0813">Transport</keyword>
<dbReference type="PRINTS" id="PR00762">
    <property type="entry name" value="CLCHANNEL"/>
</dbReference>
<feature type="domain" description="CBS" evidence="9">
    <location>
        <begin position="564"/>
        <end position="621"/>
    </location>
</feature>
<feature type="transmembrane region" description="Helical" evidence="7">
    <location>
        <begin position="302"/>
        <end position="323"/>
    </location>
</feature>
<comment type="subcellular location">
    <subcellularLocation>
        <location evidence="1 7">Membrane</location>
        <topology evidence="1 7">Multi-pass membrane protein</topology>
    </subcellularLocation>
</comment>
<keyword evidence="6" id="KW-0129">CBS domain</keyword>
<dbReference type="Pfam" id="PF00571">
    <property type="entry name" value="CBS"/>
    <property type="match status" value="2"/>
</dbReference>
<evidence type="ECO:0000256" key="3">
    <source>
        <dbReference type="ARBA" id="ARBA00022692"/>
    </source>
</evidence>